<proteinExistence type="predicted"/>
<dbReference type="SUPFAM" id="SSF55464">
    <property type="entry name" value="Origin of replication-binding domain, RBD-like"/>
    <property type="match status" value="1"/>
</dbReference>
<feature type="region of interest" description="Disordered" evidence="1">
    <location>
        <begin position="34"/>
        <end position="114"/>
    </location>
</feature>
<dbReference type="Gene3D" id="3.40.50.300">
    <property type="entry name" value="P-loop containing nucleotide triphosphate hydrolases"/>
    <property type="match status" value="1"/>
</dbReference>
<dbReference type="Pfam" id="PF08751">
    <property type="entry name" value="TrwC"/>
    <property type="match status" value="1"/>
</dbReference>
<evidence type="ECO:0000313" key="3">
    <source>
        <dbReference type="EMBL" id="AOZ60631.1"/>
    </source>
</evidence>
<dbReference type="EMBL" id="KX364409">
    <property type="protein sequence ID" value="AOZ60631.1"/>
    <property type="molecule type" value="Genomic_DNA"/>
</dbReference>
<reference evidence="3" key="1">
    <citation type="journal article" date="2016" name="Sci. Rep.">
        <title>Diversity of antibiotic-resistance genes in Canadian isolates of Aeromonas salmonicida subsp. salmonicida: dominance of pSN254b and discovery of pAsa8.</title>
        <authorList>
            <person name="Trudel M.V."/>
            <person name="Vincent A.T."/>
            <person name="Attere S.A."/>
            <person name="Labbe M."/>
            <person name="Derome N."/>
            <person name="Culley A.I."/>
            <person name="Charette S.J."/>
        </authorList>
    </citation>
    <scope>NUCLEOTIDE SEQUENCE</scope>
    <source>
        <strain evidence="3">M16474-11</strain>
        <plasmid evidence="3">pAsa8</plasmid>
    </source>
</reference>
<organism evidence="3">
    <name type="scientific">Aeromonas salmonicida subsp. salmonicida</name>
    <dbReference type="NCBI Taxonomy" id="29491"/>
    <lineage>
        <taxon>Bacteria</taxon>
        <taxon>Pseudomonadati</taxon>
        <taxon>Pseudomonadota</taxon>
        <taxon>Gammaproteobacteria</taxon>
        <taxon>Aeromonadales</taxon>
        <taxon>Aeromonadaceae</taxon>
        <taxon>Aeromonas</taxon>
    </lineage>
</organism>
<feature type="compositionally biased region" description="Basic and acidic residues" evidence="1">
    <location>
        <begin position="87"/>
        <end position="100"/>
    </location>
</feature>
<accession>A0A1I9S239</accession>
<name>A0A1I9S239_AERSS</name>
<dbReference type="SUPFAM" id="SSF52540">
    <property type="entry name" value="P-loop containing nucleoside triphosphate hydrolases"/>
    <property type="match status" value="2"/>
</dbReference>
<evidence type="ECO:0000256" key="1">
    <source>
        <dbReference type="SAM" id="MobiDB-lite"/>
    </source>
</evidence>
<keyword evidence="3" id="KW-0614">Plasmid</keyword>
<dbReference type="AlphaFoldDB" id="A0A1I9S239"/>
<protein>
    <submittedName>
        <fullName evidence="3">Conjugative relaxase</fullName>
    </submittedName>
</protein>
<geneLocation type="plasmid" evidence="3">
    <name>pAsa8</name>
</geneLocation>
<feature type="domain" description="TrwC relaxase" evidence="2">
    <location>
        <begin position="120"/>
        <end position="368"/>
    </location>
</feature>
<dbReference type="NCBIfam" id="NF041492">
    <property type="entry name" value="MobF"/>
    <property type="match status" value="1"/>
</dbReference>
<dbReference type="Pfam" id="PF13604">
    <property type="entry name" value="AAA_30"/>
    <property type="match status" value="1"/>
</dbReference>
<dbReference type="InterPro" id="IPR014862">
    <property type="entry name" value="TrwC"/>
</dbReference>
<dbReference type="NCBIfam" id="TIGR02686">
    <property type="entry name" value="relax_trwC"/>
    <property type="match status" value="1"/>
</dbReference>
<evidence type="ECO:0000259" key="2">
    <source>
        <dbReference type="Pfam" id="PF08751"/>
    </source>
</evidence>
<feature type="region of interest" description="Disordered" evidence="1">
    <location>
        <begin position="1125"/>
        <end position="1149"/>
    </location>
</feature>
<dbReference type="InterPro" id="IPR014059">
    <property type="entry name" value="TraI/TrwC_relax"/>
</dbReference>
<sequence>MLSLSNMTSASGAAQYAALGDDYYMDAPDIMPEELLPDVSTGKTPILQEDEVISGGTGSSKDENPAGTKNEAAVDKQTGSERAAGVHPDDKEKPVPEKSDGTTGRPGLNEAEHPGKQIYNSMWVGEAAAKMGLSGRVKVEDYKRLLDGITPTGEQLGRIRNGEVERRPGIDYTFTPPKSVSIMALVAGDERIVKAHMEAVMEVMAKVEKDATTRVYDSGMRVPVKTSNIAAALMTHTTSRAGDPNLHTHSNIINMTQRPDGHWGSLDFTNLWDDSKGRYGEVYSIMLARKLTELGYVVKAIGKNAEFEIAGVSDRLINAFSKRRDQIKEAMAERGMEGPRDAEIANRMTREAKSKLPYQELQQKWYQETGHELGSLQALKEQSRERQRSGIEVDPVIEAQKALKLSIEHLSQREATFEIKDIISSARSIGIGMLTERALQEEYSKLIQSGDLIPGQRDVSRVTTREMLALEQDNMLRVEMAKNSVHPIGGGEQLEGVQARYRLLDDHVAALSTILNAEDSLVVLQGNPGVGKTVMMAAGKEIIESRGFRVNGVSASATAAKQLQADSGIESTTLQAYLLENRHFLERNADRDLAISELKRSPDFRPSVLIVDEGSFVDTLRFNELLQIAEATETRLVLSGDRKQLESVDAGKPFAQAQDHRAEKAELTKILRQKNENIKQAVYDLLDRRVRPAFEKSDVREVPRVGRDPATQEEMVSHAVDLYFEGDKLQRDNTYLIVTTNKEAQQANAEVHARRIELGEVSEDTVKMSVFKGKGLTNAEMRLSQKYNQNDVIRFNFNDKTNDIKVGSYYVVSRNDIYVEGERKLLLTSQDGKGQLIISPDKFPDLGGGMVEIFESRMIEVGQGDVLRWRRNDLSRGMVNSEKIVVQGVEEGGLKFLDEAGVERSITLTDYRNRHLDYAYAATTHSVQGGKADKVISCMHSNNRLLSISLAMVQTSRAVNEHILVVNDKDKVVNRIENTKYESEAALEMFGNNNRPLNMTTLSDLRELVAMHGVDLKTVYVSLVAELNGDRAMAQRYIRAVGENPDIIEAAIVSAKNSEANHNKTDLELKGQDQHLKDVTAMLSKGDMSLVEAHERLLEVGLSKETVNKSLSHYFAEELMSMPVSPGNDKPIETQKTYSSPKHEIDLDI</sequence>
<dbReference type="InterPro" id="IPR027417">
    <property type="entry name" value="P-loop_NTPase"/>
</dbReference>